<dbReference type="GO" id="GO:0016020">
    <property type="term" value="C:membrane"/>
    <property type="evidence" value="ECO:0007669"/>
    <property type="project" value="UniProtKB-SubCell"/>
</dbReference>
<evidence type="ECO:0000256" key="8">
    <source>
        <dbReference type="SAM" id="SignalP"/>
    </source>
</evidence>
<keyword evidence="4" id="KW-0863">Zinc-finger</keyword>
<feature type="domain" description="RING-type" evidence="9">
    <location>
        <begin position="70"/>
        <end position="113"/>
    </location>
</feature>
<feature type="chain" id="PRO_5042865216" description="RING-type domain-containing protein" evidence="8">
    <location>
        <begin position="18"/>
        <end position="131"/>
    </location>
</feature>
<keyword evidence="5" id="KW-0862">Zinc</keyword>
<dbReference type="GO" id="GO:0008270">
    <property type="term" value="F:zinc ion binding"/>
    <property type="evidence" value="ECO:0007669"/>
    <property type="project" value="UniProtKB-KW"/>
</dbReference>
<evidence type="ECO:0000256" key="6">
    <source>
        <dbReference type="ARBA" id="ARBA00022989"/>
    </source>
</evidence>
<gene>
    <name evidence="10" type="ORF">Cni_G07175</name>
</gene>
<dbReference type="Proteomes" id="UP001327560">
    <property type="component" value="Chromosome 2"/>
</dbReference>
<evidence type="ECO:0000259" key="9">
    <source>
        <dbReference type="Pfam" id="PF13639"/>
    </source>
</evidence>
<evidence type="ECO:0000256" key="2">
    <source>
        <dbReference type="ARBA" id="ARBA00022692"/>
    </source>
</evidence>
<keyword evidence="7" id="KW-0472">Membrane</keyword>
<accession>A0AAQ3JYC1</accession>
<feature type="signal peptide" evidence="8">
    <location>
        <begin position="1"/>
        <end position="17"/>
    </location>
</feature>
<dbReference type="AlphaFoldDB" id="A0AAQ3JYC1"/>
<name>A0AAQ3JYC1_9LILI</name>
<protein>
    <recommendedName>
        <fullName evidence="9">RING-type domain-containing protein</fullName>
    </recommendedName>
</protein>
<keyword evidence="11" id="KW-1185">Reference proteome</keyword>
<dbReference type="PANTHER" id="PTHR46539:SF1">
    <property type="entry name" value="E3 UBIQUITIN-PROTEIN LIGASE ATL42"/>
    <property type="match status" value="1"/>
</dbReference>
<keyword evidence="8" id="KW-0732">Signal</keyword>
<sequence>MFSLTFLLLAFAKFCHSMAVELFSVDSTGPGGNGQLLLPEHRFSDIGKAAIESLPSFRFASLHCASGGLDCIVYLSKFDDADVLYLLPKCKHVFHVACVDRWLEAHSTYPLCRRRVDAEDAALFKLATTNS</sequence>
<evidence type="ECO:0000256" key="1">
    <source>
        <dbReference type="ARBA" id="ARBA00004370"/>
    </source>
</evidence>
<dbReference type="Gene3D" id="3.30.40.10">
    <property type="entry name" value="Zinc/RING finger domain, C3HC4 (zinc finger)"/>
    <property type="match status" value="1"/>
</dbReference>
<evidence type="ECO:0000313" key="10">
    <source>
        <dbReference type="EMBL" id="WOK98463.1"/>
    </source>
</evidence>
<comment type="subcellular location">
    <subcellularLocation>
        <location evidence="1">Membrane</location>
    </subcellularLocation>
</comment>
<evidence type="ECO:0000256" key="3">
    <source>
        <dbReference type="ARBA" id="ARBA00022723"/>
    </source>
</evidence>
<proteinExistence type="predicted"/>
<keyword evidence="2" id="KW-0812">Transmembrane</keyword>
<keyword evidence="3" id="KW-0479">Metal-binding</keyword>
<organism evidence="10 11">
    <name type="scientific">Canna indica</name>
    <name type="common">Indian-shot</name>
    <dbReference type="NCBI Taxonomy" id="4628"/>
    <lineage>
        <taxon>Eukaryota</taxon>
        <taxon>Viridiplantae</taxon>
        <taxon>Streptophyta</taxon>
        <taxon>Embryophyta</taxon>
        <taxon>Tracheophyta</taxon>
        <taxon>Spermatophyta</taxon>
        <taxon>Magnoliopsida</taxon>
        <taxon>Liliopsida</taxon>
        <taxon>Zingiberales</taxon>
        <taxon>Cannaceae</taxon>
        <taxon>Canna</taxon>
    </lineage>
</organism>
<dbReference type="InterPro" id="IPR013083">
    <property type="entry name" value="Znf_RING/FYVE/PHD"/>
</dbReference>
<evidence type="ECO:0000256" key="5">
    <source>
        <dbReference type="ARBA" id="ARBA00022833"/>
    </source>
</evidence>
<keyword evidence="6" id="KW-1133">Transmembrane helix</keyword>
<evidence type="ECO:0000256" key="4">
    <source>
        <dbReference type="ARBA" id="ARBA00022771"/>
    </source>
</evidence>
<dbReference type="InterPro" id="IPR001841">
    <property type="entry name" value="Znf_RING"/>
</dbReference>
<evidence type="ECO:0000313" key="11">
    <source>
        <dbReference type="Proteomes" id="UP001327560"/>
    </source>
</evidence>
<reference evidence="10 11" key="1">
    <citation type="submission" date="2023-10" db="EMBL/GenBank/DDBJ databases">
        <title>Chromosome-scale genome assembly provides insights into flower coloration mechanisms of Canna indica.</title>
        <authorList>
            <person name="Li C."/>
        </authorList>
    </citation>
    <scope>NUCLEOTIDE SEQUENCE [LARGE SCALE GENOMIC DNA]</scope>
    <source>
        <tissue evidence="10">Flower</tissue>
    </source>
</reference>
<dbReference type="Pfam" id="PF13639">
    <property type="entry name" value="zf-RING_2"/>
    <property type="match status" value="1"/>
</dbReference>
<dbReference type="PANTHER" id="PTHR46539">
    <property type="entry name" value="E3 UBIQUITIN-PROTEIN LIGASE ATL42"/>
    <property type="match status" value="1"/>
</dbReference>
<dbReference type="SUPFAM" id="SSF57850">
    <property type="entry name" value="RING/U-box"/>
    <property type="match status" value="1"/>
</dbReference>
<evidence type="ECO:0000256" key="7">
    <source>
        <dbReference type="ARBA" id="ARBA00023136"/>
    </source>
</evidence>
<dbReference type="EMBL" id="CP136891">
    <property type="protein sequence ID" value="WOK98463.1"/>
    <property type="molecule type" value="Genomic_DNA"/>
</dbReference>